<evidence type="ECO:0000313" key="2">
    <source>
        <dbReference type="EMBL" id="QGO07051.1"/>
    </source>
</evidence>
<organism evidence="2 3">
    <name type="scientific">Piscirickettsia salmonis</name>
    <dbReference type="NCBI Taxonomy" id="1238"/>
    <lineage>
        <taxon>Bacteria</taxon>
        <taxon>Pseudomonadati</taxon>
        <taxon>Pseudomonadota</taxon>
        <taxon>Gammaproteobacteria</taxon>
        <taxon>Thiotrichales</taxon>
        <taxon>Piscirickettsiaceae</taxon>
        <taxon>Piscirickettsia</taxon>
    </lineage>
</organism>
<reference evidence="2 3" key="1">
    <citation type="submission" date="2019-04" db="EMBL/GenBank/DDBJ databases">
        <title>Complete genome sequencing of Piscirickettsia salmonis strain Psal-009.</title>
        <authorList>
            <person name="Schober I."/>
            <person name="Bunk B."/>
            <person name="Sproer C."/>
            <person name="Carril G.P."/>
            <person name="Riedel T."/>
            <person name="Flores-Herrera P.A."/>
            <person name="Nourdin-Galindo G."/>
            <person name="Marshall S.H."/>
            <person name="Overmann J."/>
        </authorList>
    </citation>
    <scope>NUCLEOTIDE SEQUENCE [LARGE SCALE GENOMIC DNA]</scope>
    <source>
        <strain evidence="2 3">Psal-009</strain>
    </source>
</reference>
<sequence>MPSTPLLNMFRRSPFLPLQEHMQQVANISPLLVEFCRLAFSQEWEHAEQLKDKILTNDKQADELLRDIRTHMPKGLFLPVARTDLLDLIKTQDKIIDKNKDILSLIFNRKMQLPAPVTTLYLKFLTHSLAAVEQAHVVIRELDDLMDAGFTKHESNIVETMVTDLDHTEEQARELYEHASLALLKLENELPPVNTMFIYKLFDYTIEIAQLARSVGAKLEVLFAH</sequence>
<dbReference type="InterPro" id="IPR002727">
    <property type="entry name" value="DUF47"/>
</dbReference>
<dbReference type="Gene3D" id="1.20.58.220">
    <property type="entry name" value="Phosphate transport system protein phou homolog 2, domain 2"/>
    <property type="match status" value="1"/>
</dbReference>
<dbReference type="EMBL" id="CP038908">
    <property type="protein sequence ID" value="QGO07051.1"/>
    <property type="molecule type" value="Genomic_DNA"/>
</dbReference>
<dbReference type="PANTHER" id="PTHR36536">
    <property type="entry name" value="UPF0111 PROTEIN HI_1603"/>
    <property type="match status" value="1"/>
</dbReference>
<keyword evidence="3" id="KW-1185">Reference proteome</keyword>
<evidence type="ECO:0000256" key="1">
    <source>
        <dbReference type="ARBA" id="ARBA00008591"/>
    </source>
</evidence>
<accession>A0A9Q5VKP6</accession>
<dbReference type="InterPro" id="IPR018445">
    <property type="entry name" value="Put_Phosphate_transp_reg"/>
</dbReference>
<dbReference type="RefSeq" id="WP_032126309.1">
    <property type="nucleotide sequence ID" value="NZ_CP012413.1"/>
</dbReference>
<gene>
    <name evidence="2" type="ORF">Psal009_02988</name>
</gene>
<evidence type="ECO:0000313" key="3">
    <source>
        <dbReference type="Proteomes" id="UP000422232"/>
    </source>
</evidence>
<dbReference type="InterPro" id="IPR038078">
    <property type="entry name" value="PhoU-like_sf"/>
</dbReference>
<dbReference type="PANTHER" id="PTHR36536:SF3">
    <property type="entry name" value="UPF0111 PROTEIN HI_1603"/>
    <property type="match status" value="1"/>
</dbReference>
<comment type="similarity">
    <text evidence="1">Belongs to the UPF0111 family.</text>
</comment>
<protein>
    <submittedName>
        <fullName evidence="2">Phosphate transport regulator</fullName>
    </submittedName>
</protein>
<proteinExistence type="inferred from homology"/>
<dbReference type="NCBIfam" id="TIGR00153">
    <property type="entry name" value="TIGR00153 family protein"/>
    <property type="match status" value="1"/>
</dbReference>
<dbReference type="GeneID" id="66739887"/>
<dbReference type="Pfam" id="PF01865">
    <property type="entry name" value="PhoU_div"/>
    <property type="match status" value="1"/>
</dbReference>
<dbReference type="Proteomes" id="UP000422232">
    <property type="component" value="Chromosome"/>
</dbReference>
<dbReference type="AlphaFoldDB" id="A0A9Q5VKP6"/>
<name>A0A9Q5VKP6_PISSA</name>
<dbReference type="SUPFAM" id="SSF109755">
    <property type="entry name" value="PhoU-like"/>
    <property type="match status" value="1"/>
</dbReference>